<dbReference type="Gene3D" id="3.10.450.40">
    <property type="match status" value="2"/>
</dbReference>
<keyword evidence="5 9" id="KW-0801">TPQ</keyword>
<keyword evidence="4 11" id="KW-0479">Metal-binding</keyword>
<dbReference type="InterPro" id="IPR000269">
    <property type="entry name" value="Cu_amine_oxidase"/>
</dbReference>
<dbReference type="SUPFAM" id="SSF49998">
    <property type="entry name" value="Amine oxidase catalytic domain"/>
    <property type="match status" value="1"/>
</dbReference>
<keyword evidence="7 11" id="KW-0186">Copper</keyword>
<sequence>MSTLPPPTATALVHPLTPLTAAEISAAVELLKSSGQATDTTRFVVVTLHEPPKQLVLDWTPASPPVPRQAFCVLLEKTTGQTFEAIVSLDTPEVTHFENRPGVHPAITLDEFFECEEMLKQHPDFIAAVHKRGITDLDLLMIDPWSAGAYHNDIAEAEGRRLVRALTWVRSEPGDNGYARPLQGLMALVDLNTLELVQLEDVGMTPLPPEPGNYAPRFLPKLRPALHDLEINQPDGPGFTTDGNLIQWQGWSLRVGFTPREGLVIHQVSYDDDGTTRPIFYRASLVDMIVPYGDPDQAHARKNAFDCGEYGIGMLANSLALGCDCLGVIKYFDAHLVNSKGEPVTIKNAICLHEEDYGILWKHVDWRTNETELRRSRRLVVSFISTVGNYEYGFYWYFYLDGNIQYEVKLTGIINTGALPVGQKRKYGNIVAPGLYAPIHQHIFSVRMDMTLDGLGNTAHEVNTHAEPDGPDNPFGNAFYAQSTPLTTETARDLSLESARYWKVVNPNVKNAVGEPVAYKFMLNENAFPFVSKTSSVRKRAGYIDHHFWVTPFDEKEKYAVGDYPNQRHPDIEDGLPAFIQQGRSTDNTNIVCWLTLNAHHVVRPEDFPVMPCSYIGFLMKPTGFFNRNPAIHLPPSPSKHSIQVDAEEPPSCCCH</sequence>
<evidence type="ECO:0000256" key="7">
    <source>
        <dbReference type="ARBA" id="ARBA00023008"/>
    </source>
</evidence>
<dbReference type="PANTHER" id="PTHR10638">
    <property type="entry name" value="COPPER AMINE OXIDASE"/>
    <property type="match status" value="1"/>
</dbReference>
<dbReference type="EC" id="1.4.3.-" evidence="11"/>
<dbReference type="FunFam" id="2.70.98.20:FF:000001">
    <property type="entry name" value="Amine oxidase"/>
    <property type="match status" value="1"/>
</dbReference>
<evidence type="ECO:0000256" key="4">
    <source>
        <dbReference type="ARBA" id="ARBA00022723"/>
    </source>
</evidence>
<evidence type="ECO:0000259" key="13">
    <source>
        <dbReference type="Pfam" id="PF01179"/>
    </source>
</evidence>
<accession>A0A5R8KKH2</accession>
<dbReference type="GO" id="GO:0009308">
    <property type="term" value="P:amine metabolic process"/>
    <property type="evidence" value="ECO:0007669"/>
    <property type="project" value="UniProtKB-UniRule"/>
</dbReference>
<dbReference type="InterPro" id="IPR016182">
    <property type="entry name" value="Cu_amine_oxidase_N-reg"/>
</dbReference>
<dbReference type="PROSITE" id="PS01164">
    <property type="entry name" value="COPPER_AMINE_OXID_1"/>
    <property type="match status" value="1"/>
</dbReference>
<dbReference type="PANTHER" id="PTHR10638:SF41">
    <property type="entry name" value="AMINE OXIDASE"/>
    <property type="match status" value="1"/>
</dbReference>
<feature type="region of interest" description="Disordered" evidence="12">
    <location>
        <begin position="637"/>
        <end position="656"/>
    </location>
</feature>
<dbReference type="NCBIfam" id="NF008559">
    <property type="entry name" value="PRK11504.1"/>
    <property type="match status" value="1"/>
</dbReference>
<dbReference type="Proteomes" id="UP000306196">
    <property type="component" value="Unassembled WGS sequence"/>
</dbReference>
<dbReference type="InterPro" id="IPR015802">
    <property type="entry name" value="Cu_amine_oxidase_N3"/>
</dbReference>
<dbReference type="Gene3D" id="2.70.98.20">
    <property type="entry name" value="Copper amine oxidase, catalytic domain"/>
    <property type="match status" value="1"/>
</dbReference>
<feature type="active site" description="Proton acceptor" evidence="9">
    <location>
        <position position="306"/>
    </location>
</feature>
<feature type="domain" description="Copper amine oxidase catalytic" evidence="13">
    <location>
        <begin position="230"/>
        <end position="632"/>
    </location>
</feature>
<dbReference type="InterPro" id="IPR049948">
    <property type="entry name" value="Cu_Am_ox_TPQ-bd"/>
</dbReference>
<comment type="caution">
    <text evidence="16">The sequence shown here is derived from an EMBL/GenBank/DDBJ whole genome shotgun (WGS) entry which is preliminary data.</text>
</comment>
<feature type="domain" description="Copper amine oxidase N3-terminal" evidence="15">
    <location>
        <begin position="105"/>
        <end position="203"/>
    </location>
</feature>
<dbReference type="Pfam" id="PF02728">
    <property type="entry name" value="Cu_amine_oxidN3"/>
    <property type="match status" value="1"/>
</dbReference>
<dbReference type="InterPro" id="IPR015800">
    <property type="entry name" value="Cu_amine_oxidase_N2"/>
</dbReference>
<dbReference type="SUPFAM" id="SSF54416">
    <property type="entry name" value="Amine oxidase N-terminal region"/>
    <property type="match status" value="2"/>
</dbReference>
<protein>
    <recommendedName>
        <fullName evidence="11">Amine oxidase</fullName>
        <ecNumber evidence="11">1.4.3.-</ecNumber>
    </recommendedName>
</protein>
<feature type="modified residue" description="2',4',5'-topaquinone" evidence="10">
    <location>
        <position position="390"/>
    </location>
</feature>
<dbReference type="InterPro" id="IPR036460">
    <property type="entry name" value="Cu_amine_oxidase_C_sf"/>
</dbReference>
<feature type="domain" description="Copper amine oxidase N2-terminal" evidence="14">
    <location>
        <begin position="14"/>
        <end position="96"/>
    </location>
</feature>
<keyword evidence="8" id="KW-1015">Disulfide bond</keyword>
<proteinExistence type="inferred from homology"/>
<organism evidence="16 17">
    <name type="scientific">Phragmitibacter flavus</name>
    <dbReference type="NCBI Taxonomy" id="2576071"/>
    <lineage>
        <taxon>Bacteria</taxon>
        <taxon>Pseudomonadati</taxon>
        <taxon>Verrucomicrobiota</taxon>
        <taxon>Verrucomicrobiia</taxon>
        <taxon>Verrucomicrobiales</taxon>
        <taxon>Verrucomicrobiaceae</taxon>
        <taxon>Phragmitibacter</taxon>
    </lineage>
</organism>
<evidence type="ECO:0000256" key="10">
    <source>
        <dbReference type="PIRSR" id="PIRSR600269-51"/>
    </source>
</evidence>
<evidence type="ECO:0000259" key="14">
    <source>
        <dbReference type="Pfam" id="PF02727"/>
    </source>
</evidence>
<dbReference type="OrthoDB" id="9772590at2"/>
<keyword evidence="17" id="KW-1185">Reference proteome</keyword>
<comment type="PTM">
    <text evidence="10 11">Topaquinone (TPQ) is generated by copper-dependent autoxidation of a specific tyrosyl residue.</text>
</comment>
<evidence type="ECO:0000256" key="9">
    <source>
        <dbReference type="PIRSR" id="PIRSR600269-50"/>
    </source>
</evidence>
<evidence type="ECO:0000313" key="17">
    <source>
        <dbReference type="Proteomes" id="UP000306196"/>
    </source>
</evidence>
<evidence type="ECO:0000256" key="8">
    <source>
        <dbReference type="ARBA" id="ARBA00023157"/>
    </source>
</evidence>
<comment type="cofactor">
    <cofactor evidence="1">
        <name>Cu cation</name>
        <dbReference type="ChEBI" id="CHEBI:23378"/>
    </cofactor>
</comment>
<evidence type="ECO:0000256" key="5">
    <source>
        <dbReference type="ARBA" id="ARBA00022772"/>
    </source>
</evidence>
<dbReference type="Pfam" id="PF01179">
    <property type="entry name" value="Cu_amine_oxid"/>
    <property type="match status" value="1"/>
</dbReference>
<comment type="cofactor">
    <cofactor evidence="11">
        <name>Cu cation</name>
        <dbReference type="ChEBI" id="CHEBI:23378"/>
    </cofactor>
    <text evidence="11">Contains 1 topaquinone per subunit.</text>
</comment>
<dbReference type="RefSeq" id="WP_138084456.1">
    <property type="nucleotide sequence ID" value="NZ_VAUV01000001.1"/>
</dbReference>
<dbReference type="AlphaFoldDB" id="A0A5R8KKH2"/>
<evidence type="ECO:0000256" key="6">
    <source>
        <dbReference type="ARBA" id="ARBA00023002"/>
    </source>
</evidence>
<comment type="subunit">
    <text evidence="3">Homodimer.</text>
</comment>
<feature type="active site" description="Schiff-base intermediate with substrate; via topaquinone" evidence="9">
    <location>
        <position position="390"/>
    </location>
</feature>
<evidence type="ECO:0000256" key="3">
    <source>
        <dbReference type="ARBA" id="ARBA00011738"/>
    </source>
</evidence>
<dbReference type="InterPro" id="IPR015798">
    <property type="entry name" value="Cu_amine_oxidase_C"/>
</dbReference>
<dbReference type="GO" id="GO:0005507">
    <property type="term" value="F:copper ion binding"/>
    <property type="evidence" value="ECO:0007669"/>
    <property type="project" value="InterPro"/>
</dbReference>
<evidence type="ECO:0000256" key="1">
    <source>
        <dbReference type="ARBA" id="ARBA00001935"/>
    </source>
</evidence>
<comment type="similarity">
    <text evidence="2 11">Belongs to the copper/topaquinone oxidase family.</text>
</comment>
<evidence type="ECO:0000256" key="11">
    <source>
        <dbReference type="RuleBase" id="RU000672"/>
    </source>
</evidence>
<evidence type="ECO:0000256" key="2">
    <source>
        <dbReference type="ARBA" id="ARBA00007983"/>
    </source>
</evidence>
<keyword evidence="6 11" id="KW-0560">Oxidoreductase</keyword>
<name>A0A5R8KKH2_9BACT</name>
<reference evidence="16 17" key="1">
    <citation type="submission" date="2019-05" db="EMBL/GenBank/DDBJ databases">
        <title>Verrucobacter flavum gen. nov., sp. nov. a new member of the family Verrucomicrobiaceae.</title>
        <authorList>
            <person name="Szuroczki S."/>
            <person name="Abbaszade G."/>
            <person name="Szabo A."/>
            <person name="Felfoldi T."/>
            <person name="Schumann P."/>
            <person name="Boka K."/>
            <person name="Keki Z."/>
            <person name="Toumi M."/>
            <person name="Toth E."/>
        </authorList>
    </citation>
    <scope>NUCLEOTIDE SEQUENCE [LARGE SCALE GENOMIC DNA]</scope>
    <source>
        <strain evidence="16 17">MG-N-17</strain>
    </source>
</reference>
<dbReference type="GO" id="GO:0048038">
    <property type="term" value="F:quinone binding"/>
    <property type="evidence" value="ECO:0007669"/>
    <property type="project" value="InterPro"/>
</dbReference>
<dbReference type="Pfam" id="PF02727">
    <property type="entry name" value="Cu_amine_oxidN2"/>
    <property type="match status" value="1"/>
</dbReference>
<evidence type="ECO:0000256" key="12">
    <source>
        <dbReference type="SAM" id="MobiDB-lite"/>
    </source>
</evidence>
<evidence type="ECO:0000313" key="16">
    <source>
        <dbReference type="EMBL" id="TLD72833.1"/>
    </source>
</evidence>
<evidence type="ECO:0000259" key="15">
    <source>
        <dbReference type="Pfam" id="PF02728"/>
    </source>
</evidence>
<gene>
    <name evidence="16" type="ORF">FEM03_01815</name>
</gene>
<dbReference type="GO" id="GO:0008131">
    <property type="term" value="F:primary methylamine oxidase activity"/>
    <property type="evidence" value="ECO:0007669"/>
    <property type="project" value="InterPro"/>
</dbReference>
<dbReference type="EMBL" id="VAUV01000001">
    <property type="protein sequence ID" value="TLD72833.1"/>
    <property type="molecule type" value="Genomic_DNA"/>
</dbReference>